<evidence type="ECO:0000313" key="2">
    <source>
        <dbReference type="EMBL" id="MAA11830.1"/>
    </source>
</evidence>
<accession>A0A224YDI2</accession>
<name>A0A224YDI2_9ACAR</name>
<dbReference type="EMBL" id="GFPF01000684">
    <property type="protein sequence ID" value="MAA11830.1"/>
    <property type="molecule type" value="Transcribed_RNA"/>
</dbReference>
<feature type="signal peptide" evidence="1">
    <location>
        <begin position="1"/>
        <end position="27"/>
    </location>
</feature>
<sequence>MWADSFTTLPSLCMLPLFSFLLFTAIGDPGIVAEAITANDQIDETPQADFPSVSAREASISERSGLWGFSFKVPFLCHLGHNKCELKQKCPENRRSWIFGCGSGNVCCKPADDCEENGGECSGNCTDSLENSHWKCEEGRKCCVSLD</sequence>
<proteinExistence type="predicted"/>
<reference evidence="2" key="1">
    <citation type="journal article" date="2017" name="Parasit. Vectors">
        <title>Sialotranscriptomics of Rhipicephalus zambeziensis reveals intricate expression profiles of secretory proteins and suggests tight temporal transcriptional regulation during blood-feeding.</title>
        <authorList>
            <person name="de Castro M.H."/>
            <person name="de Klerk D."/>
            <person name="Pienaar R."/>
            <person name="Rees D.J.G."/>
            <person name="Mans B.J."/>
        </authorList>
    </citation>
    <scope>NUCLEOTIDE SEQUENCE</scope>
    <source>
        <tissue evidence="2">Salivary glands</tissue>
    </source>
</reference>
<organism evidence="2">
    <name type="scientific">Rhipicephalus zambeziensis</name>
    <dbReference type="NCBI Taxonomy" id="60191"/>
    <lineage>
        <taxon>Eukaryota</taxon>
        <taxon>Metazoa</taxon>
        <taxon>Ecdysozoa</taxon>
        <taxon>Arthropoda</taxon>
        <taxon>Chelicerata</taxon>
        <taxon>Arachnida</taxon>
        <taxon>Acari</taxon>
        <taxon>Parasitiformes</taxon>
        <taxon>Ixodida</taxon>
        <taxon>Ixodoidea</taxon>
        <taxon>Ixodidae</taxon>
        <taxon>Rhipicephalinae</taxon>
        <taxon>Rhipicephalus</taxon>
        <taxon>Rhipicephalus</taxon>
    </lineage>
</organism>
<evidence type="ECO:0000256" key="1">
    <source>
        <dbReference type="SAM" id="SignalP"/>
    </source>
</evidence>
<dbReference type="AlphaFoldDB" id="A0A224YDI2"/>
<feature type="chain" id="PRO_5013211470" evidence="1">
    <location>
        <begin position="28"/>
        <end position="147"/>
    </location>
</feature>
<protein>
    <submittedName>
        <fullName evidence="2">Carboxypeptidase inhibitor</fullName>
    </submittedName>
</protein>
<keyword evidence="1" id="KW-0732">Signal</keyword>